<gene>
    <name evidence="2" type="ORF">FYJ63_02610</name>
</gene>
<protein>
    <submittedName>
        <fullName evidence="2">Heavy-metal-associated domain-containing protein</fullName>
    </submittedName>
</protein>
<comment type="caution">
    <text evidence="2">The sequence shown here is derived from an EMBL/GenBank/DDBJ whole genome shotgun (WGS) entry which is preliminary data.</text>
</comment>
<feature type="domain" description="HMA" evidence="1">
    <location>
        <begin position="2"/>
        <end position="70"/>
    </location>
</feature>
<dbReference type="Proteomes" id="UP000442535">
    <property type="component" value="Unassembled WGS sequence"/>
</dbReference>
<dbReference type="RefSeq" id="WP_154543512.1">
    <property type="nucleotide sequence ID" value="NZ_JAQYQY010000007.1"/>
</dbReference>
<dbReference type="Pfam" id="PF00403">
    <property type="entry name" value="HMA"/>
    <property type="match status" value="1"/>
</dbReference>
<name>A0A7K0K261_9ACTO</name>
<dbReference type="InterPro" id="IPR036163">
    <property type="entry name" value="HMA_dom_sf"/>
</dbReference>
<dbReference type="CDD" id="cd00371">
    <property type="entry name" value="HMA"/>
    <property type="match status" value="1"/>
</dbReference>
<proteinExistence type="predicted"/>
<evidence type="ECO:0000313" key="2">
    <source>
        <dbReference type="EMBL" id="MST49150.1"/>
    </source>
</evidence>
<organism evidence="2 3">
    <name type="scientific">Mobiluncus porci</name>
    <dbReference type="NCBI Taxonomy" id="2652278"/>
    <lineage>
        <taxon>Bacteria</taxon>
        <taxon>Bacillati</taxon>
        <taxon>Actinomycetota</taxon>
        <taxon>Actinomycetes</taxon>
        <taxon>Actinomycetales</taxon>
        <taxon>Actinomycetaceae</taxon>
        <taxon>Mobiluncus</taxon>
    </lineage>
</organism>
<sequence length="75" mass="7852">MATLKMNLDGLTCGMCVKHITEDLSQLDGISKVEVVRGEGKSAVATVTGDAIPADDVLTETVQDAGDYSVLAINR</sequence>
<evidence type="ECO:0000259" key="1">
    <source>
        <dbReference type="PROSITE" id="PS50846"/>
    </source>
</evidence>
<dbReference type="GO" id="GO:0046872">
    <property type="term" value="F:metal ion binding"/>
    <property type="evidence" value="ECO:0007669"/>
    <property type="project" value="InterPro"/>
</dbReference>
<dbReference type="SUPFAM" id="SSF55008">
    <property type="entry name" value="HMA, heavy metal-associated domain"/>
    <property type="match status" value="1"/>
</dbReference>
<evidence type="ECO:0000313" key="3">
    <source>
        <dbReference type="Proteomes" id="UP000442535"/>
    </source>
</evidence>
<reference evidence="2 3" key="1">
    <citation type="submission" date="2019-08" db="EMBL/GenBank/DDBJ databases">
        <title>In-depth cultivation of the pig gut microbiome towards novel bacterial diversity and tailored functional studies.</title>
        <authorList>
            <person name="Wylensek D."/>
            <person name="Hitch T.C.A."/>
            <person name="Clavel T."/>
        </authorList>
    </citation>
    <scope>NUCLEOTIDE SEQUENCE [LARGE SCALE GENOMIC DNA]</scope>
    <source>
        <strain evidence="2 3">RF-GAM-744-WT-7</strain>
    </source>
</reference>
<dbReference type="PROSITE" id="PS50846">
    <property type="entry name" value="HMA_2"/>
    <property type="match status" value="1"/>
</dbReference>
<keyword evidence="3" id="KW-1185">Reference proteome</keyword>
<accession>A0A7K0K261</accession>
<dbReference type="InterPro" id="IPR006121">
    <property type="entry name" value="HMA_dom"/>
</dbReference>
<dbReference type="AlphaFoldDB" id="A0A7K0K261"/>
<dbReference type="Gene3D" id="3.30.70.100">
    <property type="match status" value="1"/>
</dbReference>
<dbReference type="EMBL" id="VUMY01000003">
    <property type="protein sequence ID" value="MST49150.1"/>
    <property type="molecule type" value="Genomic_DNA"/>
</dbReference>